<dbReference type="OrthoDB" id="392906at2759"/>
<dbReference type="VEuPathDB" id="PlasmoDB:PY17X_0917500"/>
<feature type="transmembrane region" description="Helical" evidence="1">
    <location>
        <begin position="966"/>
        <end position="991"/>
    </location>
</feature>
<evidence type="ECO:0000256" key="1">
    <source>
        <dbReference type="SAM" id="Phobius"/>
    </source>
</evidence>
<reference evidence="2" key="2">
    <citation type="submission" date="2014-05" db="EMBL/GenBank/DDBJ databases">
        <authorList>
            <person name="Aslett A.Martin."/>
            <person name="De Silva Nishadi"/>
        </authorList>
    </citation>
    <scope>NUCLEOTIDE SEQUENCE</scope>
    <source>
        <strain evidence="2">YM</strain>
    </source>
</reference>
<dbReference type="GO" id="GO:0016020">
    <property type="term" value="C:membrane"/>
    <property type="evidence" value="ECO:0007669"/>
    <property type="project" value="TreeGrafter"/>
</dbReference>
<reference evidence="4 5" key="1">
    <citation type="journal article" date="2014" name="BMC Biol.">
        <title>A comprehensive evaluation of rodent malaria parasite genomes and gene expression.</title>
        <authorList>
            <person name="Otto T.D."/>
            <person name="Bohme U."/>
            <person name="Jackson A.P."/>
            <person name="Hunt M."/>
            <person name="Franke-Fayard B."/>
            <person name="Hoeijmakers W.A."/>
            <person name="Religa A.A."/>
            <person name="Robertson L."/>
            <person name="Sanders M."/>
            <person name="Ogun S.A."/>
            <person name="Cunningham D."/>
            <person name="Erhart A."/>
            <person name="Billker O."/>
            <person name="Khan S.M."/>
            <person name="Stunnenberg H.G."/>
            <person name="Langhorne J."/>
            <person name="Holder A.A."/>
            <person name="Waters A.P."/>
            <person name="Newbold C.I."/>
            <person name="Pain A."/>
            <person name="Berriman M."/>
            <person name="Janse C.J."/>
        </authorList>
    </citation>
    <scope>NUCLEOTIDE SEQUENCE [LARGE SCALE GENOMIC DNA]</scope>
    <source>
        <strain evidence="3 4">17X</strain>
        <strain evidence="2 5">YM</strain>
    </source>
</reference>
<dbReference type="EMBL" id="LM993663">
    <property type="protein sequence ID" value="VTZ78366.1"/>
    <property type="molecule type" value="Genomic_DNA"/>
</dbReference>
<feature type="transmembrane region" description="Helical" evidence="1">
    <location>
        <begin position="361"/>
        <end position="377"/>
    </location>
</feature>
<dbReference type="EMBL" id="LK934637">
    <property type="protein sequence ID" value="CDU17949.1"/>
    <property type="molecule type" value="Genomic_DNA"/>
</dbReference>
<evidence type="ECO:0000313" key="3">
    <source>
        <dbReference type="EMBL" id="VTZ78366.1"/>
    </source>
</evidence>
<dbReference type="KEGG" id="pyo:PY17X_0917500"/>
<dbReference type="Proteomes" id="UP000072904">
    <property type="component" value="Chromosome 9"/>
</dbReference>
<feature type="transmembrane region" description="Helical" evidence="1">
    <location>
        <begin position="1084"/>
        <end position="1104"/>
    </location>
</feature>
<gene>
    <name evidence="3" type="ORF">PY17X_0917500</name>
    <name evidence="2" type="ORF">PYYM_0917000</name>
</gene>
<dbReference type="PANTHER" id="PTHR13146">
    <property type="match status" value="1"/>
</dbReference>
<feature type="transmembrane region" description="Helical" evidence="1">
    <location>
        <begin position="1025"/>
        <end position="1047"/>
    </location>
</feature>
<dbReference type="Proteomes" id="UP000072874">
    <property type="component" value="Chromosome 9"/>
</dbReference>
<feature type="transmembrane region" description="Helical" evidence="1">
    <location>
        <begin position="822"/>
        <end position="844"/>
    </location>
</feature>
<dbReference type="VEuPathDB" id="PlasmoDB:Py17XNL_000900198"/>
<dbReference type="InterPro" id="IPR037185">
    <property type="entry name" value="EmrE-like"/>
</dbReference>
<feature type="transmembrane region" description="Helical" evidence="1">
    <location>
        <begin position="746"/>
        <end position="765"/>
    </location>
</feature>
<dbReference type="VEuPathDB" id="PlasmoDB:PYYM_0917000"/>
<feature type="transmembrane region" description="Helical" evidence="1">
    <location>
        <begin position="688"/>
        <end position="709"/>
    </location>
</feature>
<feature type="transmembrane region" description="Helical" evidence="1">
    <location>
        <begin position="1054"/>
        <end position="1072"/>
    </location>
</feature>
<dbReference type="VEuPathDB" id="PlasmoDB:PY07196"/>
<keyword evidence="1" id="KW-1133">Transmembrane helix</keyword>
<dbReference type="PANTHER" id="PTHR13146:SF3">
    <property type="entry name" value="EAMA DOMAIN-CONTAINING PROTEIN"/>
    <property type="match status" value="1"/>
</dbReference>
<protein>
    <recommendedName>
        <fullName evidence="6">Transporter</fullName>
    </recommendedName>
</protein>
<dbReference type="GeneID" id="3800213"/>
<proteinExistence type="predicted"/>
<keyword evidence="1" id="KW-0472">Membrane</keyword>
<dbReference type="SUPFAM" id="SSF103481">
    <property type="entry name" value="Multidrug resistance efflux transporter EmrE"/>
    <property type="match status" value="1"/>
</dbReference>
<evidence type="ECO:0000313" key="4">
    <source>
        <dbReference type="Proteomes" id="UP000072874"/>
    </source>
</evidence>
<dbReference type="OMA" id="YFYDFPF"/>
<evidence type="ECO:0000313" key="5">
    <source>
        <dbReference type="Proteomes" id="UP000072904"/>
    </source>
</evidence>
<accession>A0A078KAJ3</accession>
<keyword evidence="1" id="KW-0812">Transmembrane</keyword>
<dbReference type="RefSeq" id="XP_728004.2">
    <property type="nucleotide sequence ID" value="XM_722911.2"/>
</dbReference>
<feature type="transmembrane region" description="Helical" evidence="1">
    <location>
        <begin position="715"/>
        <end position="737"/>
    </location>
</feature>
<organism evidence="2 5">
    <name type="scientific">Plasmodium yoelii</name>
    <dbReference type="NCBI Taxonomy" id="5861"/>
    <lineage>
        <taxon>Eukaryota</taxon>
        <taxon>Sar</taxon>
        <taxon>Alveolata</taxon>
        <taxon>Apicomplexa</taxon>
        <taxon>Aconoidasida</taxon>
        <taxon>Haemosporida</taxon>
        <taxon>Plasmodiidae</taxon>
        <taxon>Plasmodium</taxon>
        <taxon>Plasmodium (Vinckeia)</taxon>
    </lineage>
</organism>
<evidence type="ECO:0000313" key="2">
    <source>
        <dbReference type="EMBL" id="CDU17949.1"/>
    </source>
</evidence>
<evidence type="ECO:0008006" key="6">
    <source>
        <dbReference type="Google" id="ProtNLM"/>
    </source>
</evidence>
<reference evidence="3" key="4">
    <citation type="submission" date="2019-05" db="EMBL/GenBank/DDBJ databases">
        <authorList>
            <consortium name="Pathogen Informatics"/>
        </authorList>
    </citation>
    <scope>NUCLEOTIDE SEQUENCE</scope>
    <source>
        <strain evidence="3">17X</strain>
    </source>
</reference>
<feature type="transmembrane region" description="Helical" evidence="1">
    <location>
        <begin position="397"/>
        <end position="416"/>
    </location>
</feature>
<sequence>MEEIKTTPCSKVNKNNIKCNKTKEMLYYVPIRGKIKKCPERRVENDAILSTEKDKSEQINDISLKEGVDKYVLIIHEKDIKIKNNLVKKKQYAYYPPKKESLTFKRMGISQNIKKYTYPKNDEKKNAPHFKQKIEKEKNNCISSFDKKKKKKELKEVKKIKEKNNQDNNDSTLKSLNYRNDLFDNILKKIKRKKIKLKEKAISDKYILKENGKILSKNKSHEIQTEEPIDVNDNRNHVICKCDLVNISNEHISYYGENQIMNNRWLMEREYSNEIHRSSKKNQKLSINSKHYREPKQGHCETCKKNALNYSKQKEDMMYINIDNNFFNSNKSNELEDAPYVKFDRYNNNGKNVSTSRLNKFFFIFCNGCLVVFLGVSNNICGRMRNRILQNFDSLTASYNAIAYVIIYSLLCIVCIKFKNIRKEHWLYIYPCLKKYFFKEIVSNKKKQNETIELLKNEEIGHERNYLVEIKSNEKIKKAKKIMNFFHNNKKNILHNDFSMENMNNYNSESSNHNLSQKHQNVFLKLVPKNKYNKMCEYSINDNNSSDEENKNVYKKNPYILNELSVYSKCHNAPCENCTKNGNVTNKSDICERCPRCNSVIKKDEMERETYKIYKDNKYRHDNTKYKLYNKTEQCTFSKDEMKHLLQNEGYRKNKKKIYGFDNIKYLKKYEDNNLYDIIKNQWRNMGAYKYVVIVSILDIISNTLYFVSQLAIPLTILLLLNQLNFIFSIILSYLILKREYNRHHAISVIIVLTGFLFFYVPYIYNDNTNFIKKNVLANYYINSNYFINLSQFNIFTFRNLKKFRNVETTNVSTEPLNMSPFGLISSIMLCVTSIILTSYGGILREIFFCEYVKQRKNQNPLMDDNQTRLDKSYLYVHDIKGLYQNRQISDIDFPVLYKKDGKNEKCNYCDRNKYYISPQKSRDEIIECEIPSHNIINEKENSKYEYMKKNIKEPPPPRSLKKMSVILLSFNIALIQILLLPIISYFQYLFNPSSNVSYLLYIKDSLRCFSGNTTENNENCKFSLLIYVVYIIVNVLFNLSVSYFYSNYSSAECFLILKSSTPLTLVVLYFYDFPFISDSDKYFSVYFLISIFIVFTGVSYFFYQNIAPEKETIKPERK</sequence>
<dbReference type="AlphaFoldDB" id="A0A078KAJ3"/>
<name>A0A078KAJ3_PLAYE</name>
<reference evidence="3" key="3">
    <citation type="submission" date="2014-05" db="EMBL/GenBank/DDBJ databases">
        <authorList>
            <person name="Aslett M.A."/>
            <person name="De Silva N."/>
        </authorList>
    </citation>
    <scope>NUCLEOTIDE SEQUENCE</scope>
    <source>
        <strain evidence="3">17X</strain>
    </source>
</reference>